<dbReference type="EMBL" id="FQUM01000003">
    <property type="protein sequence ID" value="SHE99396.1"/>
    <property type="molecule type" value="Genomic_DNA"/>
</dbReference>
<keyword evidence="2" id="KW-0269">Exonuclease</keyword>
<dbReference type="SUPFAM" id="SSF56219">
    <property type="entry name" value="DNase I-like"/>
    <property type="match status" value="1"/>
</dbReference>
<evidence type="ECO:0000313" key="2">
    <source>
        <dbReference type="EMBL" id="SHE99396.1"/>
    </source>
</evidence>
<dbReference type="InterPro" id="IPR005135">
    <property type="entry name" value="Endo/exonuclease/phosphatase"/>
</dbReference>
<protein>
    <submittedName>
        <fullName evidence="2">Endonuclease/Exonuclease/phosphatase family protein</fullName>
    </submittedName>
</protein>
<dbReference type="Gene3D" id="3.60.10.10">
    <property type="entry name" value="Endonuclease/exonuclease/phosphatase"/>
    <property type="match status" value="1"/>
</dbReference>
<dbReference type="InterPro" id="IPR036691">
    <property type="entry name" value="Endo/exonu/phosph_ase_sf"/>
</dbReference>
<dbReference type="GO" id="GO:0004527">
    <property type="term" value="F:exonuclease activity"/>
    <property type="evidence" value="ECO:0007669"/>
    <property type="project" value="UniProtKB-KW"/>
</dbReference>
<dbReference type="Proteomes" id="UP000184164">
    <property type="component" value="Unassembled WGS sequence"/>
</dbReference>
<evidence type="ECO:0000313" key="3">
    <source>
        <dbReference type="Proteomes" id="UP000184164"/>
    </source>
</evidence>
<dbReference type="GO" id="GO:0004519">
    <property type="term" value="F:endonuclease activity"/>
    <property type="evidence" value="ECO:0007669"/>
    <property type="project" value="UniProtKB-KW"/>
</dbReference>
<organism evidence="2 3">
    <name type="scientific">Mariniphaga anaerophila</name>
    <dbReference type="NCBI Taxonomy" id="1484053"/>
    <lineage>
        <taxon>Bacteria</taxon>
        <taxon>Pseudomonadati</taxon>
        <taxon>Bacteroidota</taxon>
        <taxon>Bacteroidia</taxon>
        <taxon>Marinilabiliales</taxon>
        <taxon>Prolixibacteraceae</taxon>
        <taxon>Mariniphaga</taxon>
    </lineage>
</organism>
<dbReference type="PANTHER" id="PTHR42834">
    <property type="entry name" value="ENDONUCLEASE/EXONUCLEASE/PHOSPHATASE FAMILY PROTEIN (AFU_ORTHOLOGUE AFUA_3G09210)"/>
    <property type="match status" value="1"/>
</dbReference>
<proteinExistence type="predicted"/>
<keyword evidence="3" id="KW-1185">Reference proteome</keyword>
<reference evidence="2 3" key="1">
    <citation type="submission" date="2016-11" db="EMBL/GenBank/DDBJ databases">
        <authorList>
            <person name="Jaros S."/>
            <person name="Januszkiewicz K."/>
            <person name="Wedrychowicz H."/>
        </authorList>
    </citation>
    <scope>NUCLEOTIDE SEQUENCE [LARGE SCALE GENOMIC DNA]</scope>
    <source>
        <strain evidence="2 3">DSM 26910</strain>
    </source>
</reference>
<accession>A0A1M4Y1C9</accession>
<feature type="domain" description="Endonuclease/exonuclease/phosphatase" evidence="1">
    <location>
        <begin position="23"/>
        <end position="338"/>
    </location>
</feature>
<gene>
    <name evidence="2" type="ORF">SAMN05444274_103192</name>
</gene>
<keyword evidence="2" id="KW-0255">Endonuclease</keyword>
<dbReference type="Pfam" id="PF19580">
    <property type="entry name" value="Exo_endo_phos_3"/>
    <property type="match status" value="1"/>
</dbReference>
<dbReference type="RefSeq" id="WP_073000222.1">
    <property type="nucleotide sequence ID" value="NZ_FQUM01000003.1"/>
</dbReference>
<dbReference type="OrthoDB" id="9802724at2"/>
<dbReference type="AlphaFoldDB" id="A0A1M4Y1C9"/>
<keyword evidence="2" id="KW-0378">Hydrolase</keyword>
<name>A0A1M4Y1C9_9BACT</name>
<keyword evidence="2" id="KW-0540">Nuclease</keyword>
<dbReference type="PANTHER" id="PTHR42834:SF1">
    <property type="entry name" value="ENDONUCLEASE_EXONUCLEASE_PHOSPHATASE FAMILY PROTEIN (AFU_ORTHOLOGUE AFUA_3G09210)"/>
    <property type="match status" value="1"/>
</dbReference>
<evidence type="ECO:0000259" key="1">
    <source>
        <dbReference type="Pfam" id="PF19580"/>
    </source>
</evidence>
<sequence length="341" mass="39121">MKISIIICVILSFSIQSFSQEYSILSYNVENLFDVDDAPASNDEEFTPAGDRHWTHKRFRQKITNISKVILNSNGWTPPALVALCEIENRYVLNQLLTETPLQSFPYKIIHKDSPDQRGIDVALIYNENEFYPLEYKYTPIRLSEDSVLDSREILYVSGIVRNTDTLHLFANHWPSRYSGIMESQPKRNLAAQTLRNEVTALQKKYHNPKIIIVGDFNDQPTDESVKDYLEALATSGENQQINKNSLYNLSSSWVNKEPGTIKYQSQWSVFDQVIVSGSLLHSENGLSTKADWAEIIRLPFLLENDERYGGQKPTRTYNGFRYNGGFSDHLPVLVKLQTEN</sequence>
<dbReference type="STRING" id="1484053.SAMN05444274_103192"/>